<accession>A0AAN7H5J8</accession>
<name>A0AAN7H5J8_9PEZI</name>
<evidence type="ECO:0000313" key="13">
    <source>
        <dbReference type="Proteomes" id="UP001301958"/>
    </source>
</evidence>
<keyword evidence="10" id="KW-0732">Signal</keyword>
<feature type="binding site" evidence="8">
    <location>
        <position position="690"/>
    </location>
    <ligand>
        <name>Ca(2+)</name>
        <dbReference type="ChEBI" id="CHEBI:29108"/>
    </ligand>
</feature>
<evidence type="ECO:0000256" key="1">
    <source>
        <dbReference type="ARBA" id="ARBA00004239"/>
    </source>
</evidence>
<dbReference type="PROSITE" id="PS51695">
    <property type="entry name" value="SEDOLISIN"/>
    <property type="match status" value="1"/>
</dbReference>
<dbReference type="Pfam" id="PF09286">
    <property type="entry name" value="Pro-kuma_activ"/>
    <property type="match status" value="1"/>
</dbReference>
<feature type="binding site" evidence="8">
    <location>
        <position position="710"/>
    </location>
    <ligand>
        <name>Ca(2+)</name>
        <dbReference type="ChEBI" id="CHEBI:29108"/>
    </ligand>
</feature>
<reference evidence="12" key="1">
    <citation type="journal article" date="2023" name="Mol. Phylogenet. Evol.">
        <title>Genome-scale phylogeny and comparative genomics of the fungal order Sordariales.</title>
        <authorList>
            <person name="Hensen N."/>
            <person name="Bonometti L."/>
            <person name="Westerberg I."/>
            <person name="Brannstrom I.O."/>
            <person name="Guillou S."/>
            <person name="Cros-Aarteil S."/>
            <person name="Calhoun S."/>
            <person name="Haridas S."/>
            <person name="Kuo A."/>
            <person name="Mondo S."/>
            <person name="Pangilinan J."/>
            <person name="Riley R."/>
            <person name="LaButti K."/>
            <person name="Andreopoulos B."/>
            <person name="Lipzen A."/>
            <person name="Chen C."/>
            <person name="Yan M."/>
            <person name="Daum C."/>
            <person name="Ng V."/>
            <person name="Clum A."/>
            <person name="Steindorff A."/>
            <person name="Ohm R.A."/>
            <person name="Martin F."/>
            <person name="Silar P."/>
            <person name="Natvig D.O."/>
            <person name="Lalanne C."/>
            <person name="Gautier V."/>
            <person name="Ament-Velasquez S.L."/>
            <person name="Kruys A."/>
            <person name="Hutchinson M.I."/>
            <person name="Powell A.J."/>
            <person name="Barry K."/>
            <person name="Miller A.N."/>
            <person name="Grigoriev I.V."/>
            <person name="Debuchy R."/>
            <person name="Gladieux P."/>
            <person name="Hiltunen Thoren M."/>
            <person name="Johannesson H."/>
        </authorList>
    </citation>
    <scope>NUCLEOTIDE SEQUENCE</scope>
    <source>
        <strain evidence="12">CBS 990.96</strain>
    </source>
</reference>
<evidence type="ECO:0000256" key="3">
    <source>
        <dbReference type="ARBA" id="ARBA00022723"/>
    </source>
</evidence>
<dbReference type="CDD" id="cd11377">
    <property type="entry name" value="Pro-peptidase_S53"/>
    <property type="match status" value="1"/>
</dbReference>
<dbReference type="GO" id="GO:0046872">
    <property type="term" value="F:metal ion binding"/>
    <property type="evidence" value="ECO:0007669"/>
    <property type="project" value="UniProtKB-UniRule"/>
</dbReference>
<evidence type="ECO:0000256" key="10">
    <source>
        <dbReference type="SAM" id="SignalP"/>
    </source>
</evidence>
<evidence type="ECO:0000256" key="2">
    <source>
        <dbReference type="ARBA" id="ARBA00022670"/>
    </source>
</evidence>
<keyword evidence="3 8" id="KW-0479">Metal-binding</keyword>
<evidence type="ECO:0000256" key="7">
    <source>
        <dbReference type="ARBA" id="ARBA00023145"/>
    </source>
</evidence>
<dbReference type="InterPro" id="IPR015366">
    <property type="entry name" value="S53_propep"/>
</dbReference>
<keyword evidence="4 8" id="KW-0378">Hydrolase</keyword>
<feature type="compositionally biased region" description="Low complexity" evidence="9">
    <location>
        <begin position="241"/>
        <end position="251"/>
    </location>
</feature>
<dbReference type="GO" id="GO:0006508">
    <property type="term" value="P:proteolysis"/>
    <property type="evidence" value="ECO:0007669"/>
    <property type="project" value="UniProtKB-KW"/>
</dbReference>
<dbReference type="GO" id="GO:0004252">
    <property type="term" value="F:serine-type endopeptidase activity"/>
    <property type="evidence" value="ECO:0007669"/>
    <property type="project" value="UniProtKB-UniRule"/>
</dbReference>
<dbReference type="Gene3D" id="3.40.50.200">
    <property type="entry name" value="Peptidase S8/S53 domain"/>
    <property type="match status" value="1"/>
</dbReference>
<dbReference type="PANTHER" id="PTHR14218:SF19">
    <property type="entry name" value="SERINE PROTEASE AORO, PUTATIVE (AFU_ORTHOLOGUE AFUA_6G10250)-RELATED"/>
    <property type="match status" value="1"/>
</dbReference>
<feature type="signal peptide" evidence="10">
    <location>
        <begin position="1"/>
        <end position="21"/>
    </location>
</feature>
<feature type="compositionally biased region" description="Basic residues" evidence="9">
    <location>
        <begin position="228"/>
        <end position="240"/>
    </location>
</feature>
<dbReference type="SUPFAM" id="SSF52743">
    <property type="entry name" value="Subtilisin-like"/>
    <property type="match status" value="1"/>
</dbReference>
<dbReference type="GO" id="GO:0008240">
    <property type="term" value="F:tripeptidyl-peptidase activity"/>
    <property type="evidence" value="ECO:0007669"/>
    <property type="project" value="TreeGrafter"/>
</dbReference>
<feature type="active site" description="Charge relay system" evidence="8">
    <location>
        <position position="347"/>
    </location>
</feature>
<keyword evidence="6 8" id="KW-0106">Calcium</keyword>
<keyword evidence="5 8" id="KW-0720">Serine protease</keyword>
<feature type="domain" description="Peptidase S53" evidence="11">
    <location>
        <begin position="270"/>
        <end position="716"/>
    </location>
</feature>
<protein>
    <submittedName>
        <fullName evidence="12">Protease</fullName>
    </submittedName>
</protein>
<dbReference type="Proteomes" id="UP001301958">
    <property type="component" value="Unassembled WGS sequence"/>
</dbReference>
<feature type="chain" id="PRO_5042920658" evidence="10">
    <location>
        <begin position="22"/>
        <end position="716"/>
    </location>
</feature>
<dbReference type="CDD" id="cd04056">
    <property type="entry name" value="Peptidases_S53"/>
    <property type="match status" value="1"/>
</dbReference>
<dbReference type="EMBL" id="MU865290">
    <property type="protein sequence ID" value="KAK4231917.1"/>
    <property type="molecule type" value="Genomic_DNA"/>
</dbReference>
<feature type="region of interest" description="Disordered" evidence="9">
    <location>
        <begin position="222"/>
        <end position="256"/>
    </location>
</feature>
<evidence type="ECO:0000259" key="11">
    <source>
        <dbReference type="PROSITE" id="PS51695"/>
    </source>
</evidence>
<keyword evidence="13" id="KW-1185">Reference proteome</keyword>
<evidence type="ECO:0000256" key="8">
    <source>
        <dbReference type="PROSITE-ProRule" id="PRU01032"/>
    </source>
</evidence>
<feature type="active site" description="Charge relay system" evidence="8">
    <location>
        <position position="648"/>
    </location>
</feature>
<evidence type="ECO:0000256" key="4">
    <source>
        <dbReference type="ARBA" id="ARBA00022801"/>
    </source>
</evidence>
<dbReference type="InterPro" id="IPR030400">
    <property type="entry name" value="Sedolisin_dom"/>
</dbReference>
<dbReference type="SUPFAM" id="SSF54897">
    <property type="entry name" value="Protease propeptides/inhibitors"/>
    <property type="match status" value="1"/>
</dbReference>
<feature type="binding site" evidence="8">
    <location>
        <position position="708"/>
    </location>
    <ligand>
        <name>Ca(2+)</name>
        <dbReference type="ChEBI" id="CHEBI:29108"/>
    </ligand>
</feature>
<organism evidence="12 13">
    <name type="scientific">Podospora fimiseda</name>
    <dbReference type="NCBI Taxonomy" id="252190"/>
    <lineage>
        <taxon>Eukaryota</taxon>
        <taxon>Fungi</taxon>
        <taxon>Dikarya</taxon>
        <taxon>Ascomycota</taxon>
        <taxon>Pezizomycotina</taxon>
        <taxon>Sordariomycetes</taxon>
        <taxon>Sordariomycetidae</taxon>
        <taxon>Sordariales</taxon>
        <taxon>Podosporaceae</taxon>
        <taxon>Podospora</taxon>
    </lineage>
</organism>
<dbReference type="AlphaFoldDB" id="A0AAN7H5J8"/>
<comment type="caution">
    <text evidence="12">The sequence shown here is derived from an EMBL/GenBank/DDBJ whole genome shotgun (WGS) entry which is preliminary data.</text>
</comment>
<evidence type="ECO:0000256" key="9">
    <source>
        <dbReference type="SAM" id="MobiDB-lite"/>
    </source>
</evidence>
<comment type="subcellular location">
    <subcellularLocation>
        <location evidence="1">Secreted</location>
        <location evidence="1">Extracellular space</location>
    </subcellularLocation>
</comment>
<dbReference type="InterPro" id="IPR050819">
    <property type="entry name" value="Tripeptidyl-peptidase_I"/>
</dbReference>
<dbReference type="GO" id="GO:0005576">
    <property type="term" value="C:extracellular region"/>
    <property type="evidence" value="ECO:0007669"/>
    <property type="project" value="UniProtKB-SubCell"/>
</dbReference>
<dbReference type="SMART" id="SM00944">
    <property type="entry name" value="Pro-kuma_activ"/>
    <property type="match status" value="1"/>
</dbReference>
<reference evidence="12" key="2">
    <citation type="submission" date="2023-05" db="EMBL/GenBank/DDBJ databases">
        <authorList>
            <consortium name="Lawrence Berkeley National Laboratory"/>
            <person name="Steindorff A."/>
            <person name="Hensen N."/>
            <person name="Bonometti L."/>
            <person name="Westerberg I."/>
            <person name="Brannstrom I.O."/>
            <person name="Guillou S."/>
            <person name="Cros-Aarteil S."/>
            <person name="Calhoun S."/>
            <person name="Haridas S."/>
            <person name="Kuo A."/>
            <person name="Mondo S."/>
            <person name="Pangilinan J."/>
            <person name="Riley R."/>
            <person name="Labutti K."/>
            <person name="Andreopoulos B."/>
            <person name="Lipzen A."/>
            <person name="Chen C."/>
            <person name="Yanf M."/>
            <person name="Daum C."/>
            <person name="Ng V."/>
            <person name="Clum A."/>
            <person name="Ohm R."/>
            <person name="Martin F."/>
            <person name="Silar P."/>
            <person name="Natvig D."/>
            <person name="Lalanne C."/>
            <person name="Gautier V."/>
            <person name="Ament-Velasquez S.L."/>
            <person name="Kruys A."/>
            <person name="Hutchinson M.I."/>
            <person name="Powell A.J."/>
            <person name="Barry K."/>
            <person name="Miller A.N."/>
            <person name="Grigoriev I.V."/>
            <person name="Debuchy R."/>
            <person name="Gladieux P."/>
            <person name="Thoren M.H."/>
            <person name="Johannesson H."/>
        </authorList>
    </citation>
    <scope>NUCLEOTIDE SEQUENCE</scope>
    <source>
        <strain evidence="12">CBS 990.96</strain>
    </source>
</reference>
<keyword evidence="7" id="KW-0865">Zymogen</keyword>
<dbReference type="PANTHER" id="PTHR14218">
    <property type="entry name" value="PROTEASE S8 TRIPEPTIDYL PEPTIDASE I CLN2"/>
    <property type="match status" value="1"/>
</dbReference>
<dbReference type="InterPro" id="IPR036852">
    <property type="entry name" value="Peptidase_S8/S53_dom_sf"/>
</dbReference>
<feature type="active site" description="Charge relay system" evidence="8">
    <location>
        <position position="351"/>
    </location>
</feature>
<evidence type="ECO:0000256" key="5">
    <source>
        <dbReference type="ARBA" id="ARBA00022825"/>
    </source>
</evidence>
<feature type="binding site" evidence="8">
    <location>
        <position position="689"/>
    </location>
    <ligand>
        <name>Ca(2+)</name>
        <dbReference type="ChEBI" id="CHEBI:29108"/>
    </ligand>
</feature>
<evidence type="ECO:0000313" key="12">
    <source>
        <dbReference type="EMBL" id="KAK4231917.1"/>
    </source>
</evidence>
<proteinExistence type="predicted"/>
<comment type="cofactor">
    <cofactor evidence="8">
        <name>Ca(2+)</name>
        <dbReference type="ChEBI" id="CHEBI:29108"/>
    </cofactor>
    <text evidence="8">Binds 1 Ca(2+) ion per subunit.</text>
</comment>
<keyword evidence="2 8" id="KW-0645">Protease</keyword>
<sequence length="716" mass="80212">MLFRFILFIITYIHGLHLVSAEPIPLPKRHDGRRHTRRSERIIVPRSHKILERHEKQHLDGWIKRDLADAEAVVPVRIGLRHKGKSLEDGERLLMDISNPKSVNYGKHLSAKQVIEFFAPEGNVVEEVKEWLVGAGVEEGRIGRSGNKQWLQFDAPVREVEELLFTRFHEFEHPESGVVNIACSEYHIPGNISHHIDYVTPGIKLMSLGYDEKVMKRMHERRTFWGKGNRRPHGKGKTKSNKNSGSKVSTVEPDKADENEFKVTGGCDVEVTPQCIRNQYQIPSNKNSRRGNELGIFQSLNQHYNQIDMNNYFKYVSPWVPNNTHPILRSINGAYGPTDRLDLAGEEANLDFQVAIPLIHPQKTILFQTDDEWYQQDQQRPDTRYTGFFNTFFDALDGSYCTLPAFNETGNCSSDSCRDPEYPNPNSERLNHTWQKPLMCGEYTPTNVISISYSGFESAWPENYMRRQCLEILKLSLQGVTVVESSGDYGVGGRQNNPKAGCLGPERDVFSPRTMSNCPYVLSVGATTLKSDLRKKNKFVETAPERFASGGGFSNVFMRPPWQVKAVDTYLKRAGIDDLGYNVTAVAEEGATLFTGGKTGNGWLGGIFGGQRGKVFNKGGRGYPDVAAIGDNYHIVLRGYADRISGTSVAAPVWGSILTLINEERMGVGKGPVGFVHQVLYEHPEVFTDITQGSNPGCGSQGFQVKEGWDPVTGLG</sequence>
<evidence type="ECO:0000256" key="6">
    <source>
        <dbReference type="ARBA" id="ARBA00022837"/>
    </source>
</evidence>
<gene>
    <name evidence="12" type="ORF">QBC38DRAFT_464880</name>
</gene>